<evidence type="ECO:0000313" key="11">
    <source>
        <dbReference type="Proteomes" id="UP000644010"/>
    </source>
</evidence>
<dbReference type="Proteomes" id="UP000644010">
    <property type="component" value="Unassembled WGS sequence"/>
</dbReference>
<evidence type="ECO:0000313" key="10">
    <source>
        <dbReference type="EMBL" id="MBC5645701.1"/>
    </source>
</evidence>
<dbReference type="InterPro" id="IPR023996">
    <property type="entry name" value="TonB-dep_OMP_SusC/RagA"/>
</dbReference>
<evidence type="ECO:0000256" key="4">
    <source>
        <dbReference type="ARBA" id="ARBA00022692"/>
    </source>
</evidence>
<keyword evidence="4 7" id="KW-0812">Transmembrane</keyword>
<dbReference type="InterPro" id="IPR039426">
    <property type="entry name" value="TonB-dep_rcpt-like"/>
</dbReference>
<gene>
    <name evidence="10" type="ORF">H8S77_22755</name>
</gene>
<keyword evidence="11" id="KW-1185">Reference proteome</keyword>
<dbReference type="Gene3D" id="2.170.130.10">
    <property type="entry name" value="TonB-dependent receptor, plug domain"/>
    <property type="match status" value="1"/>
</dbReference>
<dbReference type="NCBIfam" id="TIGR04056">
    <property type="entry name" value="OMP_RagA_SusC"/>
    <property type="match status" value="1"/>
</dbReference>
<protein>
    <submittedName>
        <fullName evidence="10">SusC/RagA family TonB-linked outer membrane protein</fullName>
    </submittedName>
</protein>
<evidence type="ECO:0000256" key="1">
    <source>
        <dbReference type="ARBA" id="ARBA00004571"/>
    </source>
</evidence>
<evidence type="ECO:0000259" key="9">
    <source>
        <dbReference type="Pfam" id="PF07715"/>
    </source>
</evidence>
<dbReference type="PROSITE" id="PS52016">
    <property type="entry name" value="TONB_DEPENDENT_REC_3"/>
    <property type="match status" value="1"/>
</dbReference>
<dbReference type="InterPro" id="IPR036942">
    <property type="entry name" value="Beta-barrel_TonB_sf"/>
</dbReference>
<organism evidence="10 11">
    <name type="scientific">Parabacteroides segnis</name>
    <dbReference type="NCBI Taxonomy" id="2763058"/>
    <lineage>
        <taxon>Bacteria</taxon>
        <taxon>Pseudomonadati</taxon>
        <taxon>Bacteroidota</taxon>
        <taxon>Bacteroidia</taxon>
        <taxon>Bacteroidales</taxon>
        <taxon>Tannerellaceae</taxon>
        <taxon>Parabacteroides</taxon>
    </lineage>
</organism>
<proteinExistence type="inferred from homology"/>
<evidence type="ECO:0000256" key="2">
    <source>
        <dbReference type="ARBA" id="ARBA00022448"/>
    </source>
</evidence>
<dbReference type="SUPFAM" id="SSF49464">
    <property type="entry name" value="Carboxypeptidase regulatory domain-like"/>
    <property type="match status" value="1"/>
</dbReference>
<dbReference type="Pfam" id="PF07715">
    <property type="entry name" value="Plug"/>
    <property type="match status" value="1"/>
</dbReference>
<dbReference type="InterPro" id="IPR037066">
    <property type="entry name" value="Plug_dom_sf"/>
</dbReference>
<comment type="subcellular location">
    <subcellularLocation>
        <location evidence="1 7">Cell outer membrane</location>
        <topology evidence="1 7">Multi-pass membrane protein</topology>
    </subcellularLocation>
</comment>
<evidence type="ECO:0000256" key="7">
    <source>
        <dbReference type="PROSITE-ProRule" id="PRU01360"/>
    </source>
</evidence>
<feature type="signal peptide" evidence="8">
    <location>
        <begin position="1"/>
        <end position="20"/>
    </location>
</feature>
<comment type="caution">
    <text evidence="10">The sequence shown here is derived from an EMBL/GenBank/DDBJ whole genome shotgun (WGS) entry which is preliminary data.</text>
</comment>
<keyword evidence="8" id="KW-0732">Signal</keyword>
<dbReference type="Gene3D" id="2.60.40.1120">
    <property type="entry name" value="Carboxypeptidase-like, regulatory domain"/>
    <property type="match status" value="1"/>
</dbReference>
<keyword evidence="5 7" id="KW-0472">Membrane</keyword>
<sequence>MKKLTYLLFCLILGIGMATAQTTKVTGTVISADDNEPIIGASIVVKGTMVGTVTDFDGAFSLDVPSSAKTLVISYVGMKSQEVAVQAILNIRLNSDTQNIDEVVVTAIGIKRSEKSLGYAVSSVGGEEITKARESNVVNALSGKVAGVRIGQSSGTAGGAAKIQIRGASSIGTNSSPLFVVDGLPIDNGAYNPDDITGNVDAGNRASDISSDDVESINVLKGAAATALYGARAKDGAIVITTKKGSKNMKTFITVNSSTRFENVAKLPEFQNEYAQGNYGEYNVKSLNGWGPNIAKAAADGTQYNNYKGEKVTLQAYPDNVKDFYQTGMSYINNVSVAGGGEKTDFRTSFSSVNQKGIIPESDYNKYSFSVNAGMDFNSKFSARVSAQYVRNDSKGRAAQGSNDPNLLVPLVNGLPRTVDTRDIKNNWVDEYGKQITLDPDGKSNNPYWIINKNKYTTRMDRVIGNIILTYKPFEGLTISNNAGTDFYNETRRKIYAKGTVGEMEGKFQTWDLANRIVNNDLMVTYEKTFDDFGIKGIFGHNINQREWTNNNTLANGLIVDGLYTYTNAKATSPVNYYEIKRLMGIYFDLGFSYKSMAFLNVTGRNDWSSTLPVNNRSYFYPSVSAAFVFTELMENKDILNFGKFRINYANVGSDEKPYQLAFQYKAVNTYFLQYSIVNTLPHNGLVGFTGPRIFPLEDLKPQNQSAFEIGADLRFFDNRVRLDATYYRNVTTDQIVSIDVPRSTGYFTNNINAGKLTNNGVEITLGLTPVRTRDWKWDLDINFASNSQKVNELAEGMTNYTLTSGWSGLQVKAQVGESFGLYGTGWKRDDQGNFIINEKTGLRETENNVRLGNIYPDFTMGINNSISYKGFNLSFLIDIRQGGSLYSGTVSSLRSLGLSAETAVGREEQFIESGVILNADGTSRPNDVPVKNMQDYWSHMAKTSNTEGCVFDASYVKLRELTFSYSLPRKWFKDFFIKSLDLGFEGRNLWLIKSHVPHIDPEANFFGTAEIGEGVEFNSIPATRSFGFNLKLTL</sequence>
<dbReference type="InterPro" id="IPR008969">
    <property type="entry name" value="CarboxyPept-like_regulatory"/>
</dbReference>
<dbReference type="InterPro" id="IPR023997">
    <property type="entry name" value="TonB-dep_OMP_SusC/RagA_CS"/>
</dbReference>
<keyword evidence="3 7" id="KW-1134">Transmembrane beta strand</keyword>
<dbReference type="EMBL" id="JACOOI010000035">
    <property type="protein sequence ID" value="MBC5645701.1"/>
    <property type="molecule type" value="Genomic_DNA"/>
</dbReference>
<feature type="chain" id="PRO_5046304207" evidence="8">
    <location>
        <begin position="21"/>
        <end position="1035"/>
    </location>
</feature>
<reference evidence="10 11" key="1">
    <citation type="submission" date="2020-08" db="EMBL/GenBank/DDBJ databases">
        <title>Genome public.</title>
        <authorList>
            <person name="Liu C."/>
            <person name="Sun Q."/>
        </authorList>
    </citation>
    <scope>NUCLEOTIDE SEQUENCE [LARGE SCALE GENOMIC DNA]</scope>
    <source>
        <strain evidence="10 11">BX2</strain>
    </source>
</reference>
<dbReference type="NCBIfam" id="TIGR04057">
    <property type="entry name" value="SusC_RagA_signa"/>
    <property type="match status" value="1"/>
</dbReference>
<feature type="domain" description="TonB-dependent receptor plug" evidence="9">
    <location>
        <begin position="115"/>
        <end position="236"/>
    </location>
</feature>
<dbReference type="RefSeq" id="WP_186961320.1">
    <property type="nucleotide sequence ID" value="NZ_JACOOI010000035.1"/>
</dbReference>
<comment type="similarity">
    <text evidence="7">Belongs to the TonB-dependent receptor family.</text>
</comment>
<dbReference type="Gene3D" id="2.40.170.20">
    <property type="entry name" value="TonB-dependent receptor, beta-barrel domain"/>
    <property type="match status" value="1"/>
</dbReference>
<evidence type="ECO:0000256" key="5">
    <source>
        <dbReference type="ARBA" id="ARBA00023136"/>
    </source>
</evidence>
<keyword evidence="6 7" id="KW-0998">Cell outer membrane</keyword>
<accession>A0ABR7E7G8</accession>
<name>A0ABR7E7G8_9BACT</name>
<dbReference type="InterPro" id="IPR012910">
    <property type="entry name" value="Plug_dom"/>
</dbReference>
<evidence type="ECO:0000256" key="8">
    <source>
        <dbReference type="SAM" id="SignalP"/>
    </source>
</evidence>
<keyword evidence="2 7" id="KW-0813">Transport</keyword>
<dbReference type="SUPFAM" id="SSF56935">
    <property type="entry name" value="Porins"/>
    <property type="match status" value="1"/>
</dbReference>
<evidence type="ECO:0000256" key="6">
    <source>
        <dbReference type="ARBA" id="ARBA00023237"/>
    </source>
</evidence>
<dbReference type="Pfam" id="PF13715">
    <property type="entry name" value="CarbopepD_reg_2"/>
    <property type="match status" value="1"/>
</dbReference>
<evidence type="ECO:0000256" key="3">
    <source>
        <dbReference type="ARBA" id="ARBA00022452"/>
    </source>
</evidence>